<dbReference type="Gene3D" id="3.30.450.40">
    <property type="match status" value="1"/>
</dbReference>
<dbReference type="Proteomes" id="UP000752647">
    <property type="component" value="Unassembled WGS sequence"/>
</dbReference>
<evidence type="ECO:0000259" key="1">
    <source>
        <dbReference type="Pfam" id="PF01590"/>
    </source>
</evidence>
<sequence>MSEIQRNTPLISQLLDTWIKGETSEKYTLANYANAAAIIFQNVSAVNWAGFYLYHSETNTLALGPFLGKPATALITPEKGVVGKAFTTQETIVVPDVRAFSGHIVCDVDSNAEIVIPITTANGQKIGVLDIDSTELSRFGKQEQTDLEHFVQTLLQYVNAI</sequence>
<gene>
    <name evidence="2" type="ORF">KIJ12_03415</name>
</gene>
<name>A0A9Q3SUY9_9LACO</name>
<evidence type="ECO:0000313" key="2">
    <source>
        <dbReference type="EMBL" id="MBZ5962216.1"/>
    </source>
</evidence>
<evidence type="ECO:0000313" key="3">
    <source>
        <dbReference type="Proteomes" id="UP000752647"/>
    </source>
</evidence>
<feature type="domain" description="GAF" evidence="1">
    <location>
        <begin position="46"/>
        <end position="152"/>
    </location>
</feature>
<protein>
    <submittedName>
        <fullName evidence="2">GAF domain-containing protein</fullName>
    </submittedName>
</protein>
<dbReference type="InterPro" id="IPR029016">
    <property type="entry name" value="GAF-like_dom_sf"/>
</dbReference>
<dbReference type="Pfam" id="PF01590">
    <property type="entry name" value="GAF"/>
    <property type="match status" value="1"/>
</dbReference>
<proteinExistence type="predicted"/>
<dbReference type="SUPFAM" id="SSF55781">
    <property type="entry name" value="GAF domain-like"/>
    <property type="match status" value="1"/>
</dbReference>
<dbReference type="AlphaFoldDB" id="A0A9Q3SUY9"/>
<reference evidence="2" key="1">
    <citation type="submission" date="2021-05" db="EMBL/GenBank/DDBJ databases">
        <title>Pangenome of Leuconostoc gelidum warrants species status for Leuconostoc gelidum subsp. gasicomitatum.</title>
        <authorList>
            <person name="Johansson P."/>
            <person name="Sade E."/>
            <person name="Hultman J."/>
            <person name="Auvinen P."/>
            <person name="Bjorkroth J."/>
        </authorList>
    </citation>
    <scope>NUCLEOTIDE SEQUENCE</scope>
    <source>
        <strain evidence="2">A.21.4</strain>
    </source>
</reference>
<dbReference type="RefSeq" id="WP_224127345.1">
    <property type="nucleotide sequence ID" value="NZ_CBCPIF010000001.1"/>
</dbReference>
<dbReference type="EMBL" id="JAHBFI010000008">
    <property type="protein sequence ID" value="MBZ5962216.1"/>
    <property type="molecule type" value="Genomic_DNA"/>
</dbReference>
<comment type="caution">
    <text evidence="2">The sequence shown here is derived from an EMBL/GenBank/DDBJ whole genome shotgun (WGS) entry which is preliminary data.</text>
</comment>
<dbReference type="InterPro" id="IPR003018">
    <property type="entry name" value="GAF"/>
</dbReference>
<accession>A0A9Q3SUY9</accession>
<organism evidence="2 3">
    <name type="scientific">Leuconostoc gasicomitatum</name>
    <dbReference type="NCBI Taxonomy" id="115778"/>
    <lineage>
        <taxon>Bacteria</taxon>
        <taxon>Bacillati</taxon>
        <taxon>Bacillota</taxon>
        <taxon>Bacilli</taxon>
        <taxon>Lactobacillales</taxon>
        <taxon>Lactobacillaceae</taxon>
        <taxon>Leuconostoc</taxon>
        <taxon>Leuconostoc gelidum group</taxon>
    </lineage>
</organism>